<gene>
    <name evidence="6 8" type="primary">rsmI</name>
    <name evidence="8" type="ORF">J3U87_14100</name>
</gene>
<name>A0A8A4TVS1_SULCO</name>
<dbReference type="AlphaFoldDB" id="A0A8A4TVS1"/>
<dbReference type="InterPro" id="IPR000878">
    <property type="entry name" value="4pyrrol_Mease"/>
</dbReference>
<dbReference type="EC" id="2.1.1.198" evidence="6"/>
<dbReference type="PIRSF" id="PIRSF005917">
    <property type="entry name" value="MTase_YraL"/>
    <property type="match status" value="1"/>
</dbReference>
<evidence type="ECO:0000256" key="5">
    <source>
        <dbReference type="ARBA" id="ARBA00022691"/>
    </source>
</evidence>
<keyword evidence="9" id="KW-1185">Reference proteome</keyword>
<dbReference type="SUPFAM" id="SSF53790">
    <property type="entry name" value="Tetrapyrrole methylase"/>
    <property type="match status" value="1"/>
</dbReference>
<evidence type="ECO:0000256" key="4">
    <source>
        <dbReference type="ARBA" id="ARBA00022679"/>
    </source>
</evidence>
<evidence type="ECO:0000259" key="7">
    <source>
        <dbReference type="Pfam" id="PF00590"/>
    </source>
</evidence>
<protein>
    <recommendedName>
        <fullName evidence="6">Ribosomal RNA small subunit methyltransferase I</fullName>
        <ecNumber evidence="6">2.1.1.198</ecNumber>
    </recommendedName>
    <alternativeName>
        <fullName evidence="6">16S rRNA 2'-O-ribose C1402 methyltransferase</fullName>
    </alternativeName>
    <alternativeName>
        <fullName evidence="6">rRNA (cytidine-2'-O-)-methyltransferase RsmI</fullName>
    </alternativeName>
</protein>
<dbReference type="EMBL" id="CP071793">
    <property type="protein sequence ID" value="QTD53583.1"/>
    <property type="molecule type" value="Genomic_DNA"/>
</dbReference>
<evidence type="ECO:0000256" key="1">
    <source>
        <dbReference type="ARBA" id="ARBA00022490"/>
    </source>
</evidence>
<dbReference type="InterPro" id="IPR014776">
    <property type="entry name" value="4pyrrole_Mease_sub2"/>
</dbReference>
<evidence type="ECO:0000256" key="6">
    <source>
        <dbReference type="HAMAP-Rule" id="MF_01877"/>
    </source>
</evidence>
<keyword evidence="5 6" id="KW-0949">S-adenosyl-L-methionine</keyword>
<dbReference type="RefSeq" id="WP_237383685.1">
    <property type="nucleotide sequence ID" value="NZ_CP071793.1"/>
</dbReference>
<comment type="function">
    <text evidence="6">Catalyzes the 2'-O-methylation of the ribose of cytidine 1402 (C1402) in 16S rRNA.</text>
</comment>
<evidence type="ECO:0000313" key="8">
    <source>
        <dbReference type="EMBL" id="QTD53583.1"/>
    </source>
</evidence>
<dbReference type="Pfam" id="PF00590">
    <property type="entry name" value="TP_methylase"/>
    <property type="match status" value="1"/>
</dbReference>
<dbReference type="PANTHER" id="PTHR46111:SF1">
    <property type="entry name" value="RIBOSOMAL RNA SMALL SUBUNIT METHYLTRANSFERASE I"/>
    <property type="match status" value="1"/>
</dbReference>
<dbReference type="InterPro" id="IPR035996">
    <property type="entry name" value="4pyrrol_Methylase_sf"/>
</dbReference>
<dbReference type="HAMAP" id="MF_01877">
    <property type="entry name" value="16SrRNA_methyltr_I"/>
    <property type="match status" value="1"/>
</dbReference>
<keyword evidence="2 6" id="KW-0698">rRNA processing</keyword>
<proteinExistence type="inferred from homology"/>
<dbReference type="CDD" id="cd11648">
    <property type="entry name" value="RsmI"/>
    <property type="match status" value="1"/>
</dbReference>
<dbReference type="PROSITE" id="PS01296">
    <property type="entry name" value="RSMI"/>
    <property type="match status" value="1"/>
</dbReference>
<dbReference type="InterPro" id="IPR014777">
    <property type="entry name" value="4pyrrole_Mease_sub1"/>
</dbReference>
<sequence length="267" mass="29109">MLILAATPIGNLGDASPRLAQVLAKADHLFAEDTRQTAKLLRHLDIHRGSSAFHEHSGEPVLAIIRGHLAAGETVAYVSDAGMPGISDPGYELVRLALELDVPIDVIPGPSAVLNALVLSGISPHQFCFLGFFPTKLEKRKAMLDRLAILEMTAVFFEAPSRIRFTLEFLRDNLPDTQLALCRELTKLHQQVLRGTAADILAAMEVIKGEMVLVVAPVAAGELGSRSLEEEYRDLLAQGNSPAQSVRALAKTHRISKRELYQRLGLK</sequence>
<evidence type="ECO:0000256" key="3">
    <source>
        <dbReference type="ARBA" id="ARBA00022603"/>
    </source>
</evidence>
<dbReference type="InterPro" id="IPR008189">
    <property type="entry name" value="rRNA_ssu_MeTfrase_I"/>
</dbReference>
<dbReference type="Gene3D" id="3.30.950.10">
    <property type="entry name" value="Methyltransferase, Cobalt-precorrin-4 Transmethylase, Domain 2"/>
    <property type="match status" value="1"/>
</dbReference>
<evidence type="ECO:0000313" key="9">
    <source>
        <dbReference type="Proteomes" id="UP000663929"/>
    </source>
</evidence>
<evidence type="ECO:0000256" key="2">
    <source>
        <dbReference type="ARBA" id="ARBA00022552"/>
    </source>
</evidence>
<comment type="subcellular location">
    <subcellularLocation>
        <location evidence="6">Cytoplasm</location>
    </subcellularLocation>
</comment>
<dbReference type="PANTHER" id="PTHR46111">
    <property type="entry name" value="RIBOSOMAL RNA SMALL SUBUNIT METHYLTRANSFERASE I"/>
    <property type="match status" value="1"/>
</dbReference>
<reference evidence="8" key="1">
    <citation type="submission" date="2021-03" db="EMBL/GenBank/DDBJ databases">
        <title>Acanthopleuribacteraceae sp. M133.</title>
        <authorList>
            <person name="Wang G."/>
        </authorList>
    </citation>
    <scope>NUCLEOTIDE SEQUENCE</scope>
    <source>
        <strain evidence="8">M133</strain>
    </source>
</reference>
<dbReference type="Proteomes" id="UP000663929">
    <property type="component" value="Chromosome"/>
</dbReference>
<keyword evidence="4 6" id="KW-0808">Transferase</keyword>
<dbReference type="KEGG" id="scor:J3U87_14100"/>
<dbReference type="GO" id="GO:0005737">
    <property type="term" value="C:cytoplasm"/>
    <property type="evidence" value="ECO:0007669"/>
    <property type="project" value="UniProtKB-SubCell"/>
</dbReference>
<accession>A0A8A4TVS1</accession>
<comment type="catalytic activity">
    <reaction evidence="6">
        <text>cytidine(1402) in 16S rRNA + S-adenosyl-L-methionine = 2'-O-methylcytidine(1402) in 16S rRNA + S-adenosyl-L-homocysteine + H(+)</text>
        <dbReference type="Rhea" id="RHEA:42924"/>
        <dbReference type="Rhea" id="RHEA-COMP:10285"/>
        <dbReference type="Rhea" id="RHEA-COMP:10286"/>
        <dbReference type="ChEBI" id="CHEBI:15378"/>
        <dbReference type="ChEBI" id="CHEBI:57856"/>
        <dbReference type="ChEBI" id="CHEBI:59789"/>
        <dbReference type="ChEBI" id="CHEBI:74495"/>
        <dbReference type="ChEBI" id="CHEBI:82748"/>
        <dbReference type="EC" id="2.1.1.198"/>
    </reaction>
</comment>
<keyword evidence="1 6" id="KW-0963">Cytoplasm</keyword>
<dbReference type="InterPro" id="IPR018063">
    <property type="entry name" value="SAM_MeTrfase_RsmI_CS"/>
</dbReference>
<keyword evidence="3 6" id="KW-0489">Methyltransferase</keyword>
<feature type="domain" description="Tetrapyrrole methylase" evidence="7">
    <location>
        <begin position="1"/>
        <end position="200"/>
    </location>
</feature>
<organism evidence="8 9">
    <name type="scientific">Sulfidibacter corallicola</name>
    <dbReference type="NCBI Taxonomy" id="2818388"/>
    <lineage>
        <taxon>Bacteria</taxon>
        <taxon>Pseudomonadati</taxon>
        <taxon>Acidobacteriota</taxon>
        <taxon>Holophagae</taxon>
        <taxon>Acanthopleuribacterales</taxon>
        <taxon>Acanthopleuribacteraceae</taxon>
        <taxon>Sulfidibacter</taxon>
    </lineage>
</organism>
<dbReference type="GO" id="GO:0070677">
    <property type="term" value="F:rRNA (cytosine-2'-O-)-methyltransferase activity"/>
    <property type="evidence" value="ECO:0007669"/>
    <property type="project" value="UniProtKB-UniRule"/>
</dbReference>
<comment type="similarity">
    <text evidence="6">Belongs to the methyltransferase superfamily. RsmI family.</text>
</comment>
<dbReference type="NCBIfam" id="TIGR00096">
    <property type="entry name" value="16S rRNA (cytidine(1402)-2'-O)-methyltransferase"/>
    <property type="match status" value="1"/>
</dbReference>
<dbReference type="Gene3D" id="3.40.1010.10">
    <property type="entry name" value="Cobalt-precorrin-4 Transmethylase, Domain 1"/>
    <property type="match status" value="1"/>
</dbReference>